<name>A0A9W6JJ46_9HYPH</name>
<dbReference type="EMBL" id="BSFK01000010">
    <property type="protein sequence ID" value="GLK77009.1"/>
    <property type="molecule type" value="Genomic_DNA"/>
</dbReference>
<comment type="caution">
    <text evidence="1">The sequence shown here is derived from an EMBL/GenBank/DDBJ whole genome shotgun (WGS) entry which is preliminary data.</text>
</comment>
<accession>A0A9W6JJ46</accession>
<evidence type="ECO:0000313" key="2">
    <source>
        <dbReference type="Proteomes" id="UP001143364"/>
    </source>
</evidence>
<keyword evidence="2" id="KW-1185">Reference proteome</keyword>
<dbReference type="RefSeq" id="WP_271204849.1">
    <property type="nucleotide sequence ID" value="NZ_BSFK01000010.1"/>
</dbReference>
<reference evidence="1" key="2">
    <citation type="submission" date="2023-01" db="EMBL/GenBank/DDBJ databases">
        <authorList>
            <person name="Sun Q."/>
            <person name="Evtushenko L."/>
        </authorList>
    </citation>
    <scope>NUCLEOTIDE SEQUENCE</scope>
    <source>
        <strain evidence="1">VKM B-2555</strain>
    </source>
</reference>
<gene>
    <name evidence="1" type="ORF">GCM10008171_22630</name>
</gene>
<dbReference type="Proteomes" id="UP001143364">
    <property type="component" value="Unassembled WGS sequence"/>
</dbReference>
<protein>
    <submittedName>
        <fullName evidence="1">Uncharacterized protein</fullName>
    </submittedName>
</protein>
<proteinExistence type="predicted"/>
<sequence>MGLDVSFVVMLAAAVAGLAFVSFSAAPEPKRAPVRVRSRRR</sequence>
<organism evidence="1 2">
    <name type="scientific">Methylopila jiangsuensis</name>
    <dbReference type="NCBI Taxonomy" id="586230"/>
    <lineage>
        <taxon>Bacteria</taxon>
        <taxon>Pseudomonadati</taxon>
        <taxon>Pseudomonadota</taxon>
        <taxon>Alphaproteobacteria</taxon>
        <taxon>Hyphomicrobiales</taxon>
        <taxon>Methylopilaceae</taxon>
        <taxon>Methylopila</taxon>
    </lineage>
</organism>
<dbReference type="AlphaFoldDB" id="A0A9W6JJ46"/>
<evidence type="ECO:0000313" key="1">
    <source>
        <dbReference type="EMBL" id="GLK77009.1"/>
    </source>
</evidence>
<reference evidence="1" key="1">
    <citation type="journal article" date="2014" name="Int. J. Syst. Evol. Microbiol.">
        <title>Complete genome sequence of Corynebacterium casei LMG S-19264T (=DSM 44701T), isolated from a smear-ripened cheese.</title>
        <authorList>
            <consortium name="US DOE Joint Genome Institute (JGI-PGF)"/>
            <person name="Walter F."/>
            <person name="Albersmeier A."/>
            <person name="Kalinowski J."/>
            <person name="Ruckert C."/>
        </authorList>
    </citation>
    <scope>NUCLEOTIDE SEQUENCE</scope>
    <source>
        <strain evidence="1">VKM B-2555</strain>
    </source>
</reference>